<comment type="caution">
    <text evidence="1">The sequence shown here is derived from an EMBL/GenBank/DDBJ whole genome shotgun (WGS) entry which is preliminary data.</text>
</comment>
<organism evidence="1 2">
    <name type="scientific">Dryococelus australis</name>
    <dbReference type="NCBI Taxonomy" id="614101"/>
    <lineage>
        <taxon>Eukaryota</taxon>
        <taxon>Metazoa</taxon>
        <taxon>Ecdysozoa</taxon>
        <taxon>Arthropoda</taxon>
        <taxon>Hexapoda</taxon>
        <taxon>Insecta</taxon>
        <taxon>Pterygota</taxon>
        <taxon>Neoptera</taxon>
        <taxon>Polyneoptera</taxon>
        <taxon>Phasmatodea</taxon>
        <taxon>Verophasmatodea</taxon>
        <taxon>Anareolatae</taxon>
        <taxon>Phasmatidae</taxon>
        <taxon>Eurycanthinae</taxon>
        <taxon>Dryococelus</taxon>
    </lineage>
</organism>
<gene>
    <name evidence="1" type="ORF">PR048_025410</name>
</gene>
<evidence type="ECO:0000313" key="2">
    <source>
        <dbReference type="Proteomes" id="UP001159363"/>
    </source>
</evidence>
<reference evidence="1 2" key="1">
    <citation type="submission" date="2023-02" db="EMBL/GenBank/DDBJ databases">
        <title>LHISI_Scaffold_Assembly.</title>
        <authorList>
            <person name="Stuart O.P."/>
            <person name="Cleave R."/>
            <person name="Magrath M.J.L."/>
            <person name="Mikheyev A.S."/>
        </authorList>
    </citation>
    <scope>NUCLEOTIDE SEQUENCE [LARGE SCALE GENOMIC DNA]</scope>
    <source>
        <strain evidence="1">Daus_M_001</strain>
        <tissue evidence="1">Leg muscle</tissue>
    </source>
</reference>
<dbReference type="Proteomes" id="UP001159363">
    <property type="component" value="Chromosome 9"/>
</dbReference>
<accession>A0ABQ9GR73</accession>
<evidence type="ECO:0000313" key="1">
    <source>
        <dbReference type="EMBL" id="KAJ8874547.1"/>
    </source>
</evidence>
<sequence>MTYILCVETKNLAFSWGIKLVQTTPYYPKANVALRAFQTVTLKEWDTVLYQLALEFNHVSSSDTKNGCLGSVYRKKLVSPPHSHLGVALKDLEEVWNEATQDLQKYYSKLSARINSNIETVSFKVRDNVFLETHFLSNKAVQFSAKLAPMYMVPFVIKRFLSPVTMISEDVKNPGIFNKFYVETLPLAGKALRGCQLIGTLLNVRLHSVGRPVASRMDDISTHSRCRLNDDELVWGGGTTVDDMQDSRRQCLSLINAVQCSAIIGFKPANVSDNCKPTARVSQESIYQEANFSPTNVTLSRVAHATTLAKERSRLQKANLGTLRNFDNCPLEQRKGSTRGCESPKHTNVPTVSLQLQPLHAPYAPQSAPHALYSTAHCTTINTIFPTISTPHATISNLHTTISPTRTTFSNTLTGGWQIEQLYGQ</sequence>
<dbReference type="EMBL" id="JARBHB010000010">
    <property type="protein sequence ID" value="KAJ8874547.1"/>
    <property type="molecule type" value="Genomic_DNA"/>
</dbReference>
<proteinExistence type="predicted"/>
<protein>
    <submittedName>
        <fullName evidence="1">Uncharacterized protein</fullName>
    </submittedName>
</protein>
<name>A0ABQ9GR73_9NEOP</name>
<keyword evidence="2" id="KW-1185">Reference proteome</keyword>